<sequence>MHHRDPFDRMLIAQAQTEGLTLVTRDADIQKYDVPILAV</sequence>
<dbReference type="PANTHER" id="PTHR36173">
    <property type="entry name" value="RIBONUCLEASE VAPC16-RELATED"/>
    <property type="match status" value="1"/>
</dbReference>
<dbReference type="InterPro" id="IPR052919">
    <property type="entry name" value="TA_system_RNase"/>
</dbReference>
<dbReference type="AlphaFoldDB" id="A0A919T5Z4"/>
<dbReference type="InterPro" id="IPR029060">
    <property type="entry name" value="PIN-like_dom_sf"/>
</dbReference>
<keyword evidence="1" id="KW-0540">Nuclease</keyword>
<name>A0A919T5Z4_9ACTN</name>
<evidence type="ECO:0000256" key="3">
    <source>
        <dbReference type="ARBA" id="ARBA00022801"/>
    </source>
</evidence>
<evidence type="ECO:0000256" key="2">
    <source>
        <dbReference type="ARBA" id="ARBA00022723"/>
    </source>
</evidence>
<evidence type="ECO:0000313" key="6">
    <source>
        <dbReference type="EMBL" id="GIM89302.1"/>
    </source>
</evidence>
<dbReference type="Pfam" id="PF01850">
    <property type="entry name" value="PIN"/>
    <property type="match status" value="1"/>
</dbReference>
<protein>
    <recommendedName>
        <fullName evidence="5">PIN domain-containing protein</fullName>
    </recommendedName>
</protein>
<dbReference type="PANTHER" id="PTHR36173:SF2">
    <property type="entry name" value="RIBONUCLEASE VAPC16"/>
    <property type="match status" value="1"/>
</dbReference>
<dbReference type="Gene3D" id="3.40.50.1010">
    <property type="entry name" value="5'-nuclease"/>
    <property type="match status" value="1"/>
</dbReference>
<reference evidence="6 7" key="1">
    <citation type="submission" date="2021-03" db="EMBL/GenBank/DDBJ databases">
        <title>Whole genome shotgun sequence of Actinoplanes toevensis NBRC 105298.</title>
        <authorList>
            <person name="Komaki H."/>
            <person name="Tamura T."/>
        </authorList>
    </citation>
    <scope>NUCLEOTIDE SEQUENCE [LARGE SCALE GENOMIC DNA]</scope>
    <source>
        <strain evidence="6 7">NBRC 105298</strain>
    </source>
</reference>
<dbReference type="InterPro" id="IPR002716">
    <property type="entry name" value="PIN_dom"/>
</dbReference>
<comment type="caution">
    <text evidence="6">The sequence shown here is derived from an EMBL/GenBank/DDBJ whole genome shotgun (WGS) entry which is preliminary data.</text>
</comment>
<organism evidence="6 7">
    <name type="scientific">Paractinoplanes toevensis</name>
    <dbReference type="NCBI Taxonomy" id="571911"/>
    <lineage>
        <taxon>Bacteria</taxon>
        <taxon>Bacillati</taxon>
        <taxon>Actinomycetota</taxon>
        <taxon>Actinomycetes</taxon>
        <taxon>Micromonosporales</taxon>
        <taxon>Micromonosporaceae</taxon>
        <taxon>Paractinoplanes</taxon>
    </lineage>
</organism>
<evidence type="ECO:0000259" key="5">
    <source>
        <dbReference type="Pfam" id="PF01850"/>
    </source>
</evidence>
<accession>A0A919T5Z4</accession>
<evidence type="ECO:0000313" key="7">
    <source>
        <dbReference type="Proteomes" id="UP000677082"/>
    </source>
</evidence>
<dbReference type="Proteomes" id="UP000677082">
    <property type="component" value="Unassembled WGS sequence"/>
</dbReference>
<keyword evidence="3" id="KW-0378">Hydrolase</keyword>
<dbReference type="GO" id="GO:0046872">
    <property type="term" value="F:metal ion binding"/>
    <property type="evidence" value="ECO:0007669"/>
    <property type="project" value="UniProtKB-KW"/>
</dbReference>
<dbReference type="GO" id="GO:0016787">
    <property type="term" value="F:hydrolase activity"/>
    <property type="evidence" value="ECO:0007669"/>
    <property type="project" value="UniProtKB-KW"/>
</dbReference>
<proteinExistence type="predicted"/>
<dbReference type="EMBL" id="BOQN01000014">
    <property type="protein sequence ID" value="GIM89302.1"/>
    <property type="molecule type" value="Genomic_DNA"/>
</dbReference>
<keyword evidence="4" id="KW-0460">Magnesium</keyword>
<dbReference type="SUPFAM" id="SSF88723">
    <property type="entry name" value="PIN domain-like"/>
    <property type="match status" value="1"/>
</dbReference>
<gene>
    <name evidence="6" type="ORF">Ato02nite_010950</name>
</gene>
<keyword evidence="2" id="KW-0479">Metal-binding</keyword>
<feature type="domain" description="PIN" evidence="5">
    <location>
        <begin position="4"/>
        <end position="33"/>
    </location>
</feature>
<keyword evidence="7" id="KW-1185">Reference proteome</keyword>
<evidence type="ECO:0000256" key="4">
    <source>
        <dbReference type="ARBA" id="ARBA00022842"/>
    </source>
</evidence>
<evidence type="ECO:0000256" key="1">
    <source>
        <dbReference type="ARBA" id="ARBA00022722"/>
    </source>
</evidence>
<dbReference type="GO" id="GO:0004518">
    <property type="term" value="F:nuclease activity"/>
    <property type="evidence" value="ECO:0007669"/>
    <property type="project" value="UniProtKB-KW"/>
</dbReference>